<organism evidence="2 4">
    <name type="scientific">Dracunculus medinensis</name>
    <name type="common">Guinea worm</name>
    <dbReference type="NCBI Taxonomy" id="318479"/>
    <lineage>
        <taxon>Eukaryota</taxon>
        <taxon>Metazoa</taxon>
        <taxon>Ecdysozoa</taxon>
        <taxon>Nematoda</taxon>
        <taxon>Chromadorea</taxon>
        <taxon>Rhabditida</taxon>
        <taxon>Spirurina</taxon>
        <taxon>Dracunculoidea</taxon>
        <taxon>Dracunculidae</taxon>
        <taxon>Dracunculus</taxon>
    </lineage>
</organism>
<dbReference type="EMBL" id="UYYG01001188">
    <property type="protein sequence ID" value="VDN59712.1"/>
    <property type="molecule type" value="Genomic_DNA"/>
</dbReference>
<sequence length="211" mass="24634">MNKIILLQHASDREMLNLVKSQTSESTKRELLIDYLKCSESLNGDILVYSPTVSSSLDWGEILHRKVELSLLKDDNMRSKITWKWNNNAEQFEYVYSILGLEDIVERHSNISHVPDFYCLLCASSFPFSQAQLDNHLRSMNHVINYLVQMELLMNKKTEKRMAKFRQFLADVLQNDNERTTGIRIYHPLGAQNFEEATKMQECIIKIFGQI</sequence>
<dbReference type="OrthoDB" id="5877502at2759"/>
<evidence type="ECO:0000313" key="2">
    <source>
        <dbReference type="Proteomes" id="UP000038040"/>
    </source>
</evidence>
<dbReference type="AlphaFoldDB" id="A0A0N4UGN3"/>
<evidence type="ECO:0000313" key="4">
    <source>
        <dbReference type="WBParaSite" id="DME_0000665901-mRNA-1"/>
    </source>
</evidence>
<evidence type="ECO:0000313" key="1">
    <source>
        <dbReference type="EMBL" id="VDN59712.1"/>
    </source>
</evidence>
<keyword evidence="3" id="KW-1185">Reference proteome</keyword>
<protein>
    <submittedName>
        <fullName evidence="4">C2H2-type domain-containing protein</fullName>
    </submittedName>
</protein>
<reference evidence="4" key="1">
    <citation type="submission" date="2017-02" db="UniProtKB">
        <authorList>
            <consortium name="WormBaseParasite"/>
        </authorList>
    </citation>
    <scope>IDENTIFICATION</scope>
</reference>
<dbReference type="Proteomes" id="UP000274756">
    <property type="component" value="Unassembled WGS sequence"/>
</dbReference>
<gene>
    <name evidence="1" type="ORF">DME_LOCUS9685</name>
</gene>
<name>A0A0N4UGN3_DRAME</name>
<dbReference type="STRING" id="318479.A0A0N4UGN3"/>
<accession>A0A0N4UGN3</accession>
<reference evidence="1 3" key="2">
    <citation type="submission" date="2018-11" db="EMBL/GenBank/DDBJ databases">
        <authorList>
            <consortium name="Pathogen Informatics"/>
        </authorList>
    </citation>
    <scope>NUCLEOTIDE SEQUENCE [LARGE SCALE GENOMIC DNA]</scope>
</reference>
<proteinExistence type="predicted"/>
<dbReference type="Proteomes" id="UP000038040">
    <property type="component" value="Unplaced"/>
</dbReference>
<dbReference type="WBParaSite" id="DME_0000665901-mRNA-1">
    <property type="protein sequence ID" value="DME_0000665901-mRNA-1"/>
    <property type="gene ID" value="DME_0000665901"/>
</dbReference>
<evidence type="ECO:0000313" key="3">
    <source>
        <dbReference type="Proteomes" id="UP000274756"/>
    </source>
</evidence>